<dbReference type="PANTHER" id="PTHR10791:SF22">
    <property type="entry name" value="BIDIRECTIONAL SUGAR TRANSPORTER SWEET11"/>
    <property type="match status" value="1"/>
</dbReference>
<dbReference type="PANTHER" id="PTHR10791">
    <property type="entry name" value="RAG1-ACTIVATING PROTEIN 1"/>
    <property type="match status" value="1"/>
</dbReference>
<evidence type="ECO:0000256" key="3">
    <source>
        <dbReference type="ARBA" id="ARBA00022448"/>
    </source>
</evidence>
<dbReference type="Gene3D" id="1.20.1280.290">
    <property type="match status" value="2"/>
</dbReference>
<evidence type="ECO:0000256" key="9">
    <source>
        <dbReference type="ARBA" id="ARBA00023136"/>
    </source>
</evidence>
<dbReference type="GO" id="GO:0005886">
    <property type="term" value="C:plasma membrane"/>
    <property type="evidence" value="ECO:0007669"/>
    <property type="project" value="UniProtKB-SubCell"/>
</dbReference>
<accession>A0A9Q1QBK2</accession>
<evidence type="ECO:0000256" key="5">
    <source>
        <dbReference type="ARBA" id="ARBA00022597"/>
    </source>
</evidence>
<comment type="similarity">
    <text evidence="2 10">Belongs to the SWEET sugar transporter family.</text>
</comment>
<keyword evidence="6 10" id="KW-0812">Transmembrane</keyword>
<keyword evidence="3 10" id="KW-0813">Transport</keyword>
<dbReference type="OrthoDB" id="409725at2759"/>
<organism evidence="11 12">
    <name type="scientific">Carnegiea gigantea</name>
    <dbReference type="NCBI Taxonomy" id="171969"/>
    <lineage>
        <taxon>Eukaryota</taxon>
        <taxon>Viridiplantae</taxon>
        <taxon>Streptophyta</taxon>
        <taxon>Embryophyta</taxon>
        <taxon>Tracheophyta</taxon>
        <taxon>Spermatophyta</taxon>
        <taxon>Magnoliopsida</taxon>
        <taxon>eudicotyledons</taxon>
        <taxon>Gunneridae</taxon>
        <taxon>Pentapetalae</taxon>
        <taxon>Caryophyllales</taxon>
        <taxon>Cactineae</taxon>
        <taxon>Cactaceae</taxon>
        <taxon>Cactoideae</taxon>
        <taxon>Echinocereeae</taxon>
        <taxon>Carnegiea</taxon>
    </lineage>
</organism>
<evidence type="ECO:0000256" key="7">
    <source>
        <dbReference type="ARBA" id="ARBA00022737"/>
    </source>
</evidence>
<evidence type="ECO:0000256" key="1">
    <source>
        <dbReference type="ARBA" id="ARBA00004651"/>
    </source>
</evidence>
<dbReference type="InterPro" id="IPR004316">
    <property type="entry name" value="SWEET_rpt"/>
</dbReference>
<feature type="transmembrane region" description="Helical" evidence="10">
    <location>
        <begin position="163"/>
        <end position="185"/>
    </location>
</feature>
<protein>
    <recommendedName>
        <fullName evidence="10">Bidirectional sugar transporter SWEET</fullName>
    </recommendedName>
</protein>
<evidence type="ECO:0000256" key="6">
    <source>
        <dbReference type="ARBA" id="ARBA00022692"/>
    </source>
</evidence>
<evidence type="ECO:0000256" key="2">
    <source>
        <dbReference type="ARBA" id="ARBA00007809"/>
    </source>
</evidence>
<evidence type="ECO:0000313" key="12">
    <source>
        <dbReference type="Proteomes" id="UP001153076"/>
    </source>
</evidence>
<feature type="transmembrane region" description="Helical" evidence="10">
    <location>
        <begin position="12"/>
        <end position="34"/>
    </location>
</feature>
<feature type="transmembrane region" description="Helical" evidence="10">
    <location>
        <begin position="191"/>
        <end position="212"/>
    </location>
</feature>
<proteinExistence type="inferred from homology"/>
<feature type="transmembrane region" description="Helical" evidence="10">
    <location>
        <begin position="104"/>
        <end position="124"/>
    </location>
</feature>
<dbReference type="EMBL" id="JAKOGI010000396">
    <property type="protein sequence ID" value="KAJ8435659.1"/>
    <property type="molecule type" value="Genomic_DNA"/>
</dbReference>
<dbReference type="FunFam" id="1.20.1280.290:FF:000001">
    <property type="entry name" value="Bidirectional sugar transporter SWEET"/>
    <property type="match status" value="1"/>
</dbReference>
<dbReference type="InterPro" id="IPR047664">
    <property type="entry name" value="SWEET"/>
</dbReference>
<name>A0A9Q1QBK2_9CARY</name>
<keyword evidence="8 10" id="KW-1133">Transmembrane helix</keyword>
<keyword evidence="7" id="KW-0677">Repeat</keyword>
<evidence type="ECO:0000256" key="4">
    <source>
        <dbReference type="ARBA" id="ARBA00022475"/>
    </source>
</evidence>
<feature type="transmembrane region" description="Helical" evidence="10">
    <location>
        <begin position="46"/>
        <end position="63"/>
    </location>
</feature>
<keyword evidence="12" id="KW-1185">Reference proteome</keyword>
<dbReference type="Pfam" id="PF03083">
    <property type="entry name" value="MtN3_slv"/>
    <property type="match status" value="2"/>
</dbReference>
<dbReference type="FunFam" id="1.20.1280.290:FF:000003">
    <property type="entry name" value="Bidirectional sugar transporter SWEET"/>
    <property type="match status" value="1"/>
</dbReference>
<sequence length="315" mass="34628">MIAIHHPWVFTFGLLGNIISFMVFLAPVPTFIRICKKKSTEGFHSVPYVIAIFSCMLWIYYALLKGNTILLITINTAGIVIETIYIAIFITYAPKQAKISTLKLLMLLNFCGFCAIVLLCHYLAKGDARVQAFGWVCVAFSISVFAAPLSIMRKVIRTKSVEYMPFNLSLSLTLTAVIWFTYGMLKKDLYITLPNVGGFVFGVAQMILYGIYRKHDKGAQKQKLPEQVQVSTSAKHSSVEIHPINSPLSGAVTPTSQAAPEEIEVVVGIPENEEGKIVHEDLLHRLPVGPPCNVDAKKIIGGPGPASTQLVECAV</sequence>
<gene>
    <name evidence="11" type="ORF">Cgig2_015664</name>
</gene>
<keyword evidence="9 10" id="KW-0472">Membrane</keyword>
<evidence type="ECO:0000256" key="8">
    <source>
        <dbReference type="ARBA" id="ARBA00022989"/>
    </source>
</evidence>
<dbReference type="Proteomes" id="UP001153076">
    <property type="component" value="Unassembled WGS sequence"/>
</dbReference>
<keyword evidence="5 10" id="KW-0762">Sugar transport</keyword>
<comment type="subcellular location">
    <subcellularLocation>
        <location evidence="1 10">Cell membrane</location>
        <topology evidence="1 10">Multi-pass membrane protein</topology>
    </subcellularLocation>
</comment>
<comment type="function">
    <text evidence="10">Mediates both low-affinity uptake and efflux of sugar across the membrane.</text>
</comment>
<dbReference type="GO" id="GO:0051119">
    <property type="term" value="F:sugar transmembrane transporter activity"/>
    <property type="evidence" value="ECO:0007669"/>
    <property type="project" value="InterPro"/>
</dbReference>
<keyword evidence="4" id="KW-1003">Cell membrane</keyword>
<reference evidence="11" key="1">
    <citation type="submission" date="2022-04" db="EMBL/GenBank/DDBJ databases">
        <title>Carnegiea gigantea Genome sequencing and assembly v2.</title>
        <authorList>
            <person name="Copetti D."/>
            <person name="Sanderson M.J."/>
            <person name="Burquez A."/>
            <person name="Wojciechowski M.F."/>
        </authorList>
    </citation>
    <scope>NUCLEOTIDE SEQUENCE</scope>
    <source>
        <strain evidence="11">SGP5-SGP5p</strain>
        <tissue evidence="11">Aerial part</tissue>
    </source>
</reference>
<evidence type="ECO:0000256" key="10">
    <source>
        <dbReference type="RuleBase" id="RU910715"/>
    </source>
</evidence>
<feature type="transmembrane region" description="Helical" evidence="10">
    <location>
        <begin position="130"/>
        <end position="151"/>
    </location>
</feature>
<feature type="transmembrane region" description="Helical" evidence="10">
    <location>
        <begin position="69"/>
        <end position="92"/>
    </location>
</feature>
<dbReference type="AlphaFoldDB" id="A0A9Q1QBK2"/>
<comment type="caution">
    <text evidence="11">The sequence shown here is derived from an EMBL/GenBank/DDBJ whole genome shotgun (WGS) entry which is preliminary data.</text>
</comment>
<evidence type="ECO:0000313" key="11">
    <source>
        <dbReference type="EMBL" id="KAJ8435659.1"/>
    </source>
</evidence>